<sequence length="1289" mass="138553">MTDAVAPAPETSQPDDPTPAASSAVDTRLGLVRSAVASWTKHLVDLGGRNTLLWFRDLPTGTLELTTAHPGGVALLMTGRPTRLTDLVREPAAFEEARRRCRAIAAKTRELKEERGIETCFVAFGMATWTIPGVPRSPAAPVLLRAATLRQIGAAGQDFVLDLGDTIELNPVLEHYLAQERGLAIDGDALEALAVAGNGFDPHPTFANLAEICDDIDGFAINPRIVVGNFSYAKLPMVADLAAQGETLADHDVIAALAGDPTALASVHGDITVRDGDPVLDETSATLVLDADSSQHQVIEAARSGAHLVVQGPPGTGKSQTIANLVAALAADGKRVLFVAEKRAAIDAVVGRLTRVGLGDLVMDLHDGARAKRRIAVDLSDALEAADEPDGNGLPVATLRVQHDSAVALADHIRAMHDQRAPWGVSAHEVMSAVSALSRSAVPPRSTVRLRGDHLARLSSTTRDETAAEIERLARLGAWRADGGDDPWFDADLSTPDEAVEARDRVERLQPGGLDHLDAVVREVLHGLRLPDARTIGDWGRVLSTLANVRHTLETFRPEVFDAPLEEAVLATGTPQQRAAAGTSLGWWERRRIKKAAKALLRPGPPPADLHAALVDAAAQRTAWRQLAGAGGRPEIPADLDRARSVHAGVTADLDWLQERLPRQPDDEALVDLDRADLVELLERLRQNVDRLAVVPTVRAPLDALEATGWGPVIDDLAARGVEDDHVRAEVEHVWWASIAEDIALRDQRIGGHSGDHLRGHLHRFAAADREVIADGATRVQAAVRSRIRSIAAQHPEQAAAVRAEGRRRRGLKPVRDLMPLAGELITALRPCWVMSPLVVASVLPPGRWFDVVVFDEASQVPPAQAISAIARARQVVLAGDSHQLPPTNFFTTVSDGDADGTALTEGMESILDVLSSILPNRRLRWHYRSLDERLITFANEQVYAGNLVTFPGTDAEPVLRLETVDGQGIVDEGSATVESTRAEVTRVVKLVIEHARTRPTESLGVIALGLTHAQRIDDALRVALVDVEDEVADFFEESSPEPFFVKNLERVQGDERDAIILSVGYGKTPHGRVLHRFGPLNLEGGERRLNVAITRARRRMTVVSALVAEDLDPARLKARGAQMLRDFLAYAASGGSARGRGAAPARALDPLVADLADRLSSQGMTVHPGLGASADRIDLAVESLDAPGRLAVAVDFDGPEYAAVTSSRDRDRLRSEQLRRLGWSPLRVWATDVYRDPAREVERIRALASQDQRPAGADDAELVSTASADEALSGGDPSPAGGEHRDAD</sequence>
<evidence type="ECO:0000256" key="4">
    <source>
        <dbReference type="ARBA" id="ARBA00022806"/>
    </source>
</evidence>
<dbReference type="InterPro" id="IPR049468">
    <property type="entry name" value="Restrct_endonuc-II-like_dom"/>
</dbReference>
<feature type="region of interest" description="Disordered" evidence="6">
    <location>
        <begin position="1248"/>
        <end position="1289"/>
    </location>
</feature>
<dbReference type="eggNOG" id="COG2852">
    <property type="taxonomic scope" value="Bacteria"/>
</dbReference>
<evidence type="ECO:0000256" key="1">
    <source>
        <dbReference type="ARBA" id="ARBA00007913"/>
    </source>
</evidence>
<dbReference type="SUPFAM" id="SSF52540">
    <property type="entry name" value="P-loop containing nucleoside triphosphate hydrolases"/>
    <property type="match status" value="1"/>
</dbReference>
<dbReference type="InterPro" id="IPR011335">
    <property type="entry name" value="Restrct_endonuc-II-like"/>
</dbReference>
<dbReference type="STRING" id="1193181.BN10_1030001"/>
<keyword evidence="4" id="KW-0347">Helicase</keyword>
<protein>
    <recommendedName>
        <fullName evidence="12">DNA helicase</fullName>
    </recommendedName>
</protein>
<keyword evidence="3" id="KW-0378">Hydrolase</keyword>
<dbReference type="Pfam" id="PF13086">
    <property type="entry name" value="AAA_11"/>
    <property type="match status" value="2"/>
</dbReference>
<dbReference type="RefSeq" id="WP_010851406.1">
    <property type="nucleotide sequence ID" value="NZ_HF570956.1"/>
</dbReference>
<evidence type="ECO:0000256" key="5">
    <source>
        <dbReference type="ARBA" id="ARBA00022840"/>
    </source>
</evidence>
<name>N0DXJ2_9MICO</name>
<evidence type="ECO:0000256" key="2">
    <source>
        <dbReference type="ARBA" id="ARBA00022741"/>
    </source>
</evidence>
<dbReference type="GO" id="GO:0043139">
    <property type="term" value="F:5'-3' DNA helicase activity"/>
    <property type="evidence" value="ECO:0007669"/>
    <property type="project" value="TreeGrafter"/>
</dbReference>
<dbReference type="SUPFAM" id="SSF52980">
    <property type="entry name" value="Restriction endonuclease-like"/>
    <property type="match status" value="1"/>
</dbReference>
<evidence type="ECO:0008006" key="12">
    <source>
        <dbReference type="Google" id="ProtNLM"/>
    </source>
</evidence>
<comment type="similarity">
    <text evidence="1">Belongs to the DNA2/NAM7 helicase family.</text>
</comment>
<evidence type="ECO:0000256" key="6">
    <source>
        <dbReference type="SAM" id="MobiDB-lite"/>
    </source>
</evidence>
<evidence type="ECO:0000313" key="11">
    <source>
        <dbReference type="Proteomes" id="UP000013167"/>
    </source>
</evidence>
<accession>N0DXJ2</accession>
<gene>
    <name evidence="10" type="ORF">BN10_1030001</name>
</gene>
<evidence type="ECO:0000259" key="9">
    <source>
        <dbReference type="Pfam" id="PF18741"/>
    </source>
</evidence>
<feature type="domain" description="DNA2/NAM7 helicase helicase" evidence="7">
    <location>
        <begin position="292"/>
        <end position="355"/>
    </location>
</feature>
<feature type="region of interest" description="Disordered" evidence="6">
    <location>
        <begin position="1"/>
        <end position="24"/>
    </location>
</feature>
<proteinExistence type="inferred from homology"/>
<dbReference type="InterPro" id="IPR050534">
    <property type="entry name" value="Coronavir_polyprotein_1ab"/>
</dbReference>
<keyword evidence="11" id="KW-1185">Reference proteome</keyword>
<keyword evidence="5" id="KW-0067">ATP-binding</keyword>
<dbReference type="eggNOG" id="COG1112">
    <property type="taxonomic scope" value="Bacteria"/>
</dbReference>
<dbReference type="InterPro" id="IPR025103">
    <property type="entry name" value="DUF4011"/>
</dbReference>
<dbReference type="HOGENOM" id="CLU_000788_1_0_11"/>
<comment type="caution">
    <text evidence="10">The sequence shown here is derived from an EMBL/GenBank/DDBJ whole genome shotgun (WGS) entry which is preliminary data.</text>
</comment>
<dbReference type="Proteomes" id="UP000013167">
    <property type="component" value="Unassembled WGS sequence"/>
</dbReference>
<dbReference type="Pfam" id="PF18741">
    <property type="entry name" value="MTES_1575"/>
    <property type="match status" value="1"/>
</dbReference>
<organism evidence="10 11">
    <name type="scientific">Phycicoccus elongatus Lp2</name>
    <dbReference type="NCBI Taxonomy" id="1193181"/>
    <lineage>
        <taxon>Bacteria</taxon>
        <taxon>Bacillati</taxon>
        <taxon>Actinomycetota</taxon>
        <taxon>Actinomycetes</taxon>
        <taxon>Micrococcales</taxon>
        <taxon>Intrasporangiaceae</taxon>
        <taxon>Phycicoccus</taxon>
    </lineage>
</organism>
<dbReference type="InterPro" id="IPR027417">
    <property type="entry name" value="P-loop_NTPase"/>
</dbReference>
<feature type="domain" description="Restriction endonuclease type II-like" evidence="9">
    <location>
        <begin position="1155"/>
        <end position="1247"/>
    </location>
</feature>
<reference evidence="10 11" key="1">
    <citation type="journal article" date="2013" name="ISME J.">
        <title>A metabolic model for members of the genus Tetrasphaera involved in enhanced biological phosphorus removal.</title>
        <authorList>
            <person name="Kristiansen R."/>
            <person name="Nguyen H.T.T."/>
            <person name="Saunders A.M."/>
            <person name="Nielsen J.L."/>
            <person name="Wimmer R."/>
            <person name="Le V.Q."/>
            <person name="McIlroy S.J."/>
            <person name="Petrovski S."/>
            <person name="Seviour R.J."/>
            <person name="Calteau A."/>
            <person name="Nielsen K.L."/>
            <person name="Nielsen P.H."/>
        </authorList>
    </citation>
    <scope>NUCLEOTIDE SEQUENCE [LARGE SCALE GENOMIC DNA]</scope>
    <source>
        <strain evidence="10 11">Lp2</strain>
    </source>
</reference>
<dbReference type="EMBL" id="CAIZ01000006">
    <property type="protein sequence ID" value="CCH68502.1"/>
    <property type="molecule type" value="Genomic_DNA"/>
</dbReference>
<feature type="domain" description="DNA2/NAM7 helicase helicase" evidence="7">
    <location>
        <begin position="850"/>
        <end position="888"/>
    </location>
</feature>
<dbReference type="InterPro" id="IPR041677">
    <property type="entry name" value="DNA2/NAM7_AAA_11"/>
</dbReference>
<dbReference type="PANTHER" id="PTHR43788:SF8">
    <property type="entry name" value="DNA-BINDING PROTEIN SMUBP-2"/>
    <property type="match status" value="1"/>
</dbReference>
<feature type="domain" description="DNA2/NAM7 helicase-like C-terminal" evidence="8">
    <location>
        <begin position="924"/>
        <end position="1105"/>
    </location>
</feature>
<dbReference type="Pfam" id="PF13195">
    <property type="entry name" value="DUF4011"/>
    <property type="match status" value="1"/>
</dbReference>
<dbReference type="PANTHER" id="PTHR43788">
    <property type="entry name" value="DNA2/NAM7 HELICASE FAMILY MEMBER"/>
    <property type="match status" value="1"/>
</dbReference>
<dbReference type="InterPro" id="IPR041679">
    <property type="entry name" value="DNA2/NAM7-like_C"/>
</dbReference>
<evidence type="ECO:0000256" key="3">
    <source>
        <dbReference type="ARBA" id="ARBA00022801"/>
    </source>
</evidence>
<keyword evidence="2" id="KW-0547">Nucleotide-binding</keyword>
<dbReference type="GO" id="GO:0005524">
    <property type="term" value="F:ATP binding"/>
    <property type="evidence" value="ECO:0007669"/>
    <property type="project" value="UniProtKB-KW"/>
</dbReference>
<evidence type="ECO:0000259" key="8">
    <source>
        <dbReference type="Pfam" id="PF13087"/>
    </source>
</evidence>
<dbReference type="Gene3D" id="3.40.50.300">
    <property type="entry name" value="P-loop containing nucleotide triphosphate hydrolases"/>
    <property type="match status" value="3"/>
</dbReference>
<dbReference type="eggNOG" id="COG1198">
    <property type="taxonomic scope" value="Bacteria"/>
</dbReference>
<dbReference type="GO" id="GO:0016787">
    <property type="term" value="F:hydrolase activity"/>
    <property type="evidence" value="ECO:0007669"/>
    <property type="project" value="UniProtKB-KW"/>
</dbReference>
<evidence type="ECO:0000259" key="7">
    <source>
        <dbReference type="Pfam" id="PF13086"/>
    </source>
</evidence>
<dbReference type="Pfam" id="PF13087">
    <property type="entry name" value="AAA_12"/>
    <property type="match status" value="1"/>
</dbReference>
<evidence type="ECO:0000313" key="10">
    <source>
        <dbReference type="EMBL" id="CCH68502.1"/>
    </source>
</evidence>
<feature type="compositionally biased region" description="Polar residues" evidence="6">
    <location>
        <begin position="10"/>
        <end position="24"/>
    </location>
</feature>